<dbReference type="OrthoDB" id="39591at2759"/>
<dbReference type="Pfam" id="PF10363">
    <property type="entry name" value="RTP1_C1"/>
    <property type="match status" value="1"/>
</dbReference>
<dbReference type="PANTHER" id="PTHR20959">
    <property type="entry name" value="TRANSPORT AND GOLGI ORGANIZATION PROTEIN 6 FAMILY MEMBER"/>
    <property type="match status" value="1"/>
</dbReference>
<dbReference type="Proteomes" id="UP000799437">
    <property type="component" value="Unassembled WGS sequence"/>
</dbReference>
<organism evidence="4 5">
    <name type="scientific">Pseudovirgaria hyperparasitica</name>
    <dbReference type="NCBI Taxonomy" id="470096"/>
    <lineage>
        <taxon>Eukaryota</taxon>
        <taxon>Fungi</taxon>
        <taxon>Dikarya</taxon>
        <taxon>Ascomycota</taxon>
        <taxon>Pezizomycotina</taxon>
        <taxon>Dothideomycetes</taxon>
        <taxon>Dothideomycetes incertae sedis</taxon>
        <taxon>Acrospermales</taxon>
        <taxon>Acrospermaceae</taxon>
        <taxon>Pseudovirgaria</taxon>
    </lineage>
</organism>
<dbReference type="GO" id="GO:0009306">
    <property type="term" value="P:protein secretion"/>
    <property type="evidence" value="ECO:0007669"/>
    <property type="project" value="TreeGrafter"/>
</dbReference>
<sequence>MISLAAEIVSAADFVRPLTGLDNALLSDPSILTLLNSHTPNPCVHELEGRSKPYLLESLRHLEAIHLAAVREGFSPESEYDSTLMSILYALIDLIATQWVLPCLSPNVVFPHRPKSTLSAVQTNEKHDKVWCLKTICETVDRLGTDPNGGISPIISQRFLPDLVSALAELAFAPRIADTEDQALWQRRFATLLVKTPTSRLLPLLTSYVSQDLPIWMRPHITESLSLLPLRSRGIRHIVEYISMSHQPNGGDQRQALSSRLPITLSIMQQATKLIAAPPASMRMEEWIEKIAPQLWNMLDGNEGSDMARAAGHIISSGFLSKRSTGAPGKPGWNTFAIPLIAAINPKQDYSSLKNSEDAFTVVVPSGKVLQALERMATIISSHPNTGVTPRLVRPVKLGLWGLLHCVKAPKEKVIVPERWSVVLESILKRYFELESEVHQIDEIARNLLWDGSSQWTFSTGADGGVDIRLRPLVGQYMESALANLESIDKRTQTFVKLLPTSQINYDVITSAFCEILRRWLTPATLKSANKTLGQDSHSDAFGMLINAKLSQAILEKLQKRLIKDPGRLMALFDQIMQEFVTLDQQRQSNIFSLKDPTIKSLGRIVETKREQGQNSLSSMESDFEDLAITGISILSLFLTSSMPRNDVTDKVLRGIAASLRYICSRNERFSTNLVDPATAALDIINLWIGTSEEKVNWEKADRVSRPAWDAIIGDLAAQEAPIRASAIAQIDGLIDDHCSVKLDVPQTAHLLVQVIRMESDSYVYLPAIRALTKLCKEHSRPHFVCRITLDAFLDVEEKNNGGIDGRLRIGEAIDSLGKYALVKGQTSHDSRSTAAAAIAEVCLKLASRRGHRPLTRAAREAAAVKKATRIKREHEDGFKAWGGGFPEIDMKLIDPNHEPETTQQAKEREYLESIVQGWEDTGLEEDVRVRTSALSILCTLFESHVHIIELRDGMVHAIDIALSISVFELQPDRIILRRAAVMVVMSILRGIDSLLQGNDTTVVDHLLHKGSRKWSDMQQIMRWLASEDRDETVRGHAEAVIDGLETLTVKMAVGREAVHHEIEMDNGLSAGLRGIQFETGELTGGVSLVEEME</sequence>
<comment type="similarity">
    <text evidence="1">Belongs to the Tango6 family.</text>
</comment>
<proteinExistence type="inferred from homology"/>
<dbReference type="InterPro" id="IPR039600">
    <property type="entry name" value="TANGO6/Rtp1"/>
</dbReference>
<dbReference type="RefSeq" id="XP_033603948.1">
    <property type="nucleotide sequence ID" value="XM_033747888.1"/>
</dbReference>
<dbReference type="InterPro" id="IPR019414">
    <property type="entry name" value="Rtp1_C2"/>
</dbReference>
<protein>
    <recommendedName>
        <fullName evidence="6">RNA polymerase II assembly factor Rtp1 C-terminal domain-containing protein</fullName>
    </recommendedName>
</protein>
<evidence type="ECO:0000259" key="3">
    <source>
        <dbReference type="Pfam" id="PF10363"/>
    </source>
</evidence>
<evidence type="ECO:0000313" key="5">
    <source>
        <dbReference type="Proteomes" id="UP000799437"/>
    </source>
</evidence>
<gene>
    <name evidence="4" type="ORF">EJ05DRAFT_507163</name>
</gene>
<dbReference type="InterPro" id="IPR019451">
    <property type="entry name" value="Rtp1_C1"/>
</dbReference>
<evidence type="ECO:0000313" key="4">
    <source>
        <dbReference type="EMBL" id="KAF2761497.1"/>
    </source>
</evidence>
<evidence type="ECO:0008006" key="6">
    <source>
        <dbReference type="Google" id="ProtNLM"/>
    </source>
</evidence>
<dbReference type="InterPro" id="IPR016024">
    <property type="entry name" value="ARM-type_fold"/>
</dbReference>
<feature type="domain" description="RNA polymerase II assembly factor Rtp1 C-terminal" evidence="3">
    <location>
        <begin position="712"/>
        <end position="814"/>
    </location>
</feature>
<evidence type="ECO:0000256" key="1">
    <source>
        <dbReference type="ARBA" id="ARBA00005724"/>
    </source>
</evidence>
<feature type="domain" description="RNA polymerase II assembly factor Rtp1 C-terminal" evidence="2">
    <location>
        <begin position="1022"/>
        <end position="1047"/>
    </location>
</feature>
<dbReference type="EMBL" id="ML996566">
    <property type="protein sequence ID" value="KAF2761497.1"/>
    <property type="molecule type" value="Genomic_DNA"/>
</dbReference>
<dbReference type="SUPFAM" id="SSF48371">
    <property type="entry name" value="ARM repeat"/>
    <property type="match status" value="1"/>
</dbReference>
<dbReference type="AlphaFoldDB" id="A0A6A6WIJ5"/>
<dbReference type="GeneID" id="54488942"/>
<evidence type="ECO:0000259" key="2">
    <source>
        <dbReference type="Pfam" id="PF10304"/>
    </source>
</evidence>
<accession>A0A6A6WIJ5</accession>
<name>A0A6A6WIJ5_9PEZI</name>
<dbReference type="Pfam" id="PF10304">
    <property type="entry name" value="RTP1_C2"/>
    <property type="match status" value="1"/>
</dbReference>
<dbReference type="PANTHER" id="PTHR20959:SF1">
    <property type="entry name" value="TRANSPORT AND GOLGI ORGANIZATION PROTEIN 6 HOMOLOG"/>
    <property type="match status" value="1"/>
</dbReference>
<keyword evidence="5" id="KW-1185">Reference proteome</keyword>
<reference evidence="4" key="1">
    <citation type="journal article" date="2020" name="Stud. Mycol.">
        <title>101 Dothideomycetes genomes: a test case for predicting lifestyles and emergence of pathogens.</title>
        <authorList>
            <person name="Haridas S."/>
            <person name="Albert R."/>
            <person name="Binder M."/>
            <person name="Bloem J."/>
            <person name="Labutti K."/>
            <person name="Salamov A."/>
            <person name="Andreopoulos B."/>
            <person name="Baker S."/>
            <person name="Barry K."/>
            <person name="Bills G."/>
            <person name="Bluhm B."/>
            <person name="Cannon C."/>
            <person name="Castanera R."/>
            <person name="Culley D."/>
            <person name="Daum C."/>
            <person name="Ezra D."/>
            <person name="Gonzalez J."/>
            <person name="Henrissat B."/>
            <person name="Kuo A."/>
            <person name="Liang C."/>
            <person name="Lipzen A."/>
            <person name="Lutzoni F."/>
            <person name="Magnuson J."/>
            <person name="Mondo S."/>
            <person name="Nolan M."/>
            <person name="Ohm R."/>
            <person name="Pangilinan J."/>
            <person name="Park H.-J."/>
            <person name="Ramirez L."/>
            <person name="Alfaro M."/>
            <person name="Sun H."/>
            <person name="Tritt A."/>
            <person name="Yoshinaga Y."/>
            <person name="Zwiers L.-H."/>
            <person name="Turgeon B."/>
            <person name="Goodwin S."/>
            <person name="Spatafora J."/>
            <person name="Crous P."/>
            <person name="Grigoriev I."/>
        </authorList>
    </citation>
    <scope>NUCLEOTIDE SEQUENCE</scope>
    <source>
        <strain evidence="4">CBS 121739</strain>
    </source>
</reference>